<evidence type="ECO:0000313" key="5">
    <source>
        <dbReference type="EMBL" id="CAG9830465.1"/>
    </source>
</evidence>
<protein>
    <recommendedName>
        <fullName evidence="4">Peptidase S1 domain-containing protein</fullName>
    </recommendedName>
</protein>
<dbReference type="InterPro" id="IPR009003">
    <property type="entry name" value="Peptidase_S1_PA"/>
</dbReference>
<dbReference type="GO" id="GO:0004252">
    <property type="term" value="F:serine-type endopeptidase activity"/>
    <property type="evidence" value="ECO:0007669"/>
    <property type="project" value="InterPro"/>
</dbReference>
<dbReference type="PANTHER" id="PTHR24256">
    <property type="entry name" value="TRYPTASE-RELATED"/>
    <property type="match status" value="1"/>
</dbReference>
<sequence length="306" mass="34041">MKGVNLLIGVLCFYLNISNGNSQGRSPGSTANEMCKRYTENAKKNNICPASLSTPSNSPRSLAGKGEFPHMVEIGYSHNNGYMWLASGFVISKNFVLTIAYVPKPQELKGAAPVIIRAGVTDHNDLANEQLRNIESIIVHPQYNPPILRYNDIALIKVKEDFKFNKFVSPVCLYTSDKLPGGNVIHSGWGATDRSGKRQTHMLKVFNHFDDNFAKCNSTYYHLLPGVPQGLHKNEMICVARNNIDDCQGDSGSPLQVYRKDSSNTNCMYDVVGISAFGFGCGWTKDPQVFTSVSYFIKWIEDNVWP</sequence>
<gene>
    <name evidence="5" type="ORF">DIABBA_LOCUS4166</name>
</gene>
<organism evidence="5 6">
    <name type="scientific">Diabrotica balteata</name>
    <name type="common">Banded cucumber beetle</name>
    <dbReference type="NCBI Taxonomy" id="107213"/>
    <lineage>
        <taxon>Eukaryota</taxon>
        <taxon>Metazoa</taxon>
        <taxon>Ecdysozoa</taxon>
        <taxon>Arthropoda</taxon>
        <taxon>Hexapoda</taxon>
        <taxon>Insecta</taxon>
        <taxon>Pterygota</taxon>
        <taxon>Neoptera</taxon>
        <taxon>Endopterygota</taxon>
        <taxon>Coleoptera</taxon>
        <taxon>Polyphaga</taxon>
        <taxon>Cucujiformia</taxon>
        <taxon>Chrysomeloidea</taxon>
        <taxon>Chrysomelidae</taxon>
        <taxon>Galerucinae</taxon>
        <taxon>Diabroticina</taxon>
        <taxon>Diabroticites</taxon>
        <taxon>Diabrotica</taxon>
    </lineage>
</organism>
<dbReference type="PROSITE" id="PS50240">
    <property type="entry name" value="TRYPSIN_DOM"/>
    <property type="match status" value="1"/>
</dbReference>
<accession>A0A9N9SW84</accession>
<dbReference type="InterPro" id="IPR001254">
    <property type="entry name" value="Trypsin_dom"/>
</dbReference>
<dbReference type="CDD" id="cd00190">
    <property type="entry name" value="Tryp_SPc"/>
    <property type="match status" value="1"/>
</dbReference>
<keyword evidence="3" id="KW-0732">Signal</keyword>
<feature type="domain" description="Peptidase S1" evidence="4">
    <location>
        <begin position="47"/>
        <end position="305"/>
    </location>
</feature>
<keyword evidence="1" id="KW-1015">Disulfide bond</keyword>
<dbReference type="SMART" id="SM00020">
    <property type="entry name" value="Tryp_SPc"/>
    <property type="match status" value="1"/>
</dbReference>
<reference evidence="5" key="1">
    <citation type="submission" date="2022-01" db="EMBL/GenBank/DDBJ databases">
        <authorList>
            <person name="King R."/>
        </authorList>
    </citation>
    <scope>NUCLEOTIDE SEQUENCE</scope>
</reference>
<evidence type="ECO:0000256" key="2">
    <source>
        <dbReference type="ARBA" id="ARBA00024195"/>
    </source>
</evidence>
<dbReference type="Proteomes" id="UP001153709">
    <property type="component" value="Chromosome 2"/>
</dbReference>
<proteinExistence type="inferred from homology"/>
<dbReference type="SUPFAM" id="SSF50494">
    <property type="entry name" value="Trypsin-like serine proteases"/>
    <property type="match status" value="1"/>
</dbReference>
<dbReference type="OrthoDB" id="6670391at2759"/>
<feature type="signal peptide" evidence="3">
    <location>
        <begin position="1"/>
        <end position="20"/>
    </location>
</feature>
<dbReference type="AlphaFoldDB" id="A0A9N9SW84"/>
<dbReference type="EMBL" id="OU898277">
    <property type="protein sequence ID" value="CAG9830465.1"/>
    <property type="molecule type" value="Genomic_DNA"/>
</dbReference>
<dbReference type="PRINTS" id="PR00722">
    <property type="entry name" value="CHYMOTRYPSIN"/>
</dbReference>
<evidence type="ECO:0000256" key="3">
    <source>
        <dbReference type="SAM" id="SignalP"/>
    </source>
</evidence>
<keyword evidence="6" id="KW-1185">Reference proteome</keyword>
<dbReference type="Pfam" id="PF00089">
    <property type="entry name" value="Trypsin"/>
    <property type="match status" value="1"/>
</dbReference>
<evidence type="ECO:0000256" key="1">
    <source>
        <dbReference type="ARBA" id="ARBA00023157"/>
    </source>
</evidence>
<dbReference type="Gene3D" id="2.40.10.10">
    <property type="entry name" value="Trypsin-like serine proteases"/>
    <property type="match status" value="1"/>
</dbReference>
<dbReference type="InterPro" id="IPR001314">
    <property type="entry name" value="Peptidase_S1A"/>
</dbReference>
<name>A0A9N9SW84_DIABA</name>
<evidence type="ECO:0000313" key="6">
    <source>
        <dbReference type="Proteomes" id="UP001153709"/>
    </source>
</evidence>
<comment type="similarity">
    <text evidence="2">Belongs to the peptidase S1 family. CLIP subfamily.</text>
</comment>
<feature type="chain" id="PRO_5040435120" description="Peptidase S1 domain-containing protein" evidence="3">
    <location>
        <begin position="21"/>
        <end position="306"/>
    </location>
</feature>
<dbReference type="GO" id="GO:0006508">
    <property type="term" value="P:proteolysis"/>
    <property type="evidence" value="ECO:0007669"/>
    <property type="project" value="InterPro"/>
</dbReference>
<dbReference type="InterPro" id="IPR051487">
    <property type="entry name" value="Ser/Thr_Proteases_Immune/Dev"/>
</dbReference>
<evidence type="ECO:0000259" key="4">
    <source>
        <dbReference type="PROSITE" id="PS50240"/>
    </source>
</evidence>
<dbReference type="InterPro" id="IPR043504">
    <property type="entry name" value="Peptidase_S1_PA_chymotrypsin"/>
</dbReference>